<dbReference type="EMBL" id="SRLO01000605">
    <property type="protein sequence ID" value="TNN50777.1"/>
    <property type="molecule type" value="Genomic_DNA"/>
</dbReference>
<accession>A0A4Z2GAZ5</accession>
<keyword evidence="3" id="KW-1185">Reference proteome</keyword>
<feature type="compositionally biased region" description="Basic and acidic residues" evidence="1">
    <location>
        <begin position="141"/>
        <end position="151"/>
    </location>
</feature>
<comment type="caution">
    <text evidence="2">The sequence shown here is derived from an EMBL/GenBank/DDBJ whole genome shotgun (WGS) entry which is preliminary data.</text>
</comment>
<evidence type="ECO:0000256" key="1">
    <source>
        <dbReference type="SAM" id="MobiDB-lite"/>
    </source>
</evidence>
<dbReference type="AlphaFoldDB" id="A0A4Z2GAZ5"/>
<name>A0A4Z2GAZ5_9TELE</name>
<proteinExistence type="predicted"/>
<evidence type="ECO:0000313" key="2">
    <source>
        <dbReference type="EMBL" id="TNN50777.1"/>
    </source>
</evidence>
<reference evidence="2 3" key="1">
    <citation type="submission" date="2019-03" db="EMBL/GenBank/DDBJ databases">
        <title>First draft genome of Liparis tanakae, snailfish: a comprehensive survey of snailfish specific genes.</title>
        <authorList>
            <person name="Kim W."/>
            <person name="Song I."/>
            <person name="Jeong J.-H."/>
            <person name="Kim D."/>
            <person name="Kim S."/>
            <person name="Ryu S."/>
            <person name="Song J.Y."/>
            <person name="Lee S.K."/>
        </authorList>
    </citation>
    <scope>NUCLEOTIDE SEQUENCE [LARGE SCALE GENOMIC DNA]</scope>
    <source>
        <tissue evidence="2">Muscle</tissue>
    </source>
</reference>
<protein>
    <submittedName>
        <fullName evidence="2">Uncharacterized protein</fullName>
    </submittedName>
</protein>
<dbReference type="Proteomes" id="UP000314294">
    <property type="component" value="Unassembled WGS sequence"/>
</dbReference>
<gene>
    <name evidence="2" type="ORF">EYF80_038989</name>
</gene>
<organism evidence="2 3">
    <name type="scientific">Liparis tanakae</name>
    <name type="common">Tanaka's snailfish</name>
    <dbReference type="NCBI Taxonomy" id="230148"/>
    <lineage>
        <taxon>Eukaryota</taxon>
        <taxon>Metazoa</taxon>
        <taxon>Chordata</taxon>
        <taxon>Craniata</taxon>
        <taxon>Vertebrata</taxon>
        <taxon>Euteleostomi</taxon>
        <taxon>Actinopterygii</taxon>
        <taxon>Neopterygii</taxon>
        <taxon>Teleostei</taxon>
        <taxon>Neoteleostei</taxon>
        <taxon>Acanthomorphata</taxon>
        <taxon>Eupercaria</taxon>
        <taxon>Perciformes</taxon>
        <taxon>Cottioidei</taxon>
        <taxon>Cottales</taxon>
        <taxon>Liparidae</taxon>
        <taxon>Liparis</taxon>
    </lineage>
</organism>
<feature type="region of interest" description="Disordered" evidence="1">
    <location>
        <begin position="108"/>
        <end position="161"/>
    </location>
</feature>
<sequence>MSLPVDPWLMTPPLRGRCGGVLEEALLWLPIADKQCSEVYFFLGTRALKVAVLRLEAGFGLLLALGVLLLLQLLPPPLSPWLLTLAADLPDLSSEDVTNFPESITSAAVVSDSRRRSASLSPASPPPTRQSGRPQAGCASPERRAIGREARGLQANDRMLR</sequence>
<evidence type="ECO:0000313" key="3">
    <source>
        <dbReference type="Proteomes" id="UP000314294"/>
    </source>
</evidence>